<accession>A0AAV1LB52</accession>
<dbReference type="GO" id="GO:0005634">
    <property type="term" value="C:nucleus"/>
    <property type="evidence" value="ECO:0007669"/>
    <property type="project" value="UniProtKB-SubCell"/>
</dbReference>
<evidence type="ECO:0000256" key="2">
    <source>
        <dbReference type="ARBA" id="ARBA00004123"/>
    </source>
</evidence>
<dbReference type="PANTHER" id="PTHR22930">
    <property type="match status" value="1"/>
</dbReference>
<keyword evidence="5" id="KW-0479">Metal-binding</keyword>
<dbReference type="EMBL" id="CAVLGL010000087">
    <property type="protein sequence ID" value="CAK1592715.1"/>
    <property type="molecule type" value="Genomic_DNA"/>
</dbReference>
<gene>
    <name evidence="9" type="ORF">PARMNEM_LOCUS12609</name>
</gene>
<dbReference type="AlphaFoldDB" id="A0AAV1LB52"/>
<organism evidence="9 10">
    <name type="scientific">Parnassius mnemosyne</name>
    <name type="common">clouded apollo</name>
    <dbReference type="NCBI Taxonomy" id="213953"/>
    <lineage>
        <taxon>Eukaryota</taxon>
        <taxon>Metazoa</taxon>
        <taxon>Ecdysozoa</taxon>
        <taxon>Arthropoda</taxon>
        <taxon>Hexapoda</taxon>
        <taxon>Insecta</taxon>
        <taxon>Pterygota</taxon>
        <taxon>Neoptera</taxon>
        <taxon>Endopterygota</taxon>
        <taxon>Lepidoptera</taxon>
        <taxon>Glossata</taxon>
        <taxon>Ditrysia</taxon>
        <taxon>Papilionoidea</taxon>
        <taxon>Papilionidae</taxon>
        <taxon>Parnassiinae</taxon>
        <taxon>Parnassini</taxon>
        <taxon>Parnassius</taxon>
        <taxon>Driopa</taxon>
    </lineage>
</organism>
<dbReference type="InterPro" id="IPR027806">
    <property type="entry name" value="HARBI1_dom"/>
</dbReference>
<protein>
    <recommendedName>
        <fullName evidence="8">DDE Tnp4 domain-containing protein</fullName>
    </recommendedName>
</protein>
<keyword evidence="6" id="KW-0378">Hydrolase</keyword>
<evidence type="ECO:0000256" key="7">
    <source>
        <dbReference type="ARBA" id="ARBA00023242"/>
    </source>
</evidence>
<dbReference type="PANTHER" id="PTHR22930:SF269">
    <property type="entry name" value="NUCLEASE HARBI1-LIKE PROTEIN"/>
    <property type="match status" value="1"/>
</dbReference>
<name>A0AAV1LB52_9NEOP</name>
<evidence type="ECO:0000256" key="5">
    <source>
        <dbReference type="ARBA" id="ARBA00022723"/>
    </source>
</evidence>
<keyword evidence="4" id="KW-0540">Nuclease</keyword>
<evidence type="ECO:0000256" key="1">
    <source>
        <dbReference type="ARBA" id="ARBA00001968"/>
    </source>
</evidence>
<comment type="subcellular location">
    <subcellularLocation>
        <location evidence="2">Nucleus</location>
    </subcellularLocation>
</comment>
<evidence type="ECO:0000313" key="9">
    <source>
        <dbReference type="EMBL" id="CAK1592715.1"/>
    </source>
</evidence>
<dbReference type="GO" id="GO:0046872">
    <property type="term" value="F:metal ion binding"/>
    <property type="evidence" value="ECO:0007669"/>
    <property type="project" value="UniProtKB-KW"/>
</dbReference>
<proteinExistence type="inferred from homology"/>
<feature type="domain" description="DDE Tnp4" evidence="8">
    <location>
        <begin position="108"/>
        <end position="271"/>
    </location>
</feature>
<keyword evidence="10" id="KW-1185">Reference proteome</keyword>
<evidence type="ECO:0000256" key="3">
    <source>
        <dbReference type="ARBA" id="ARBA00006958"/>
    </source>
</evidence>
<dbReference type="Pfam" id="PF13359">
    <property type="entry name" value="DDE_Tnp_4"/>
    <property type="match status" value="1"/>
</dbReference>
<dbReference type="Proteomes" id="UP001314205">
    <property type="component" value="Unassembled WGS sequence"/>
</dbReference>
<sequence>MTSHTFDELLKSITQYIAKNNITRDTLCPEERLTITLRFLSSGLSYRKIAQEFLVGKSTVSKIISETACIIWDILQPQEMPEPSEELWLEIAKPYYKKTNYPNCIGSIDGKHIRIRKPPKSGSNYFNYKKFFSIVLLAVADANCSFIAIDVGACGRNADSNIFKESGSGKKLECGSLKIPNSTKLPNSNGLPQPFVFLGDEAFGLQKHILRPFPKKKAGSKERVFNYRLSRARRVVENAFGILSSVYRVLRKPILLEPEKATKVVLATVYL</sequence>
<dbReference type="GO" id="GO:0016787">
    <property type="term" value="F:hydrolase activity"/>
    <property type="evidence" value="ECO:0007669"/>
    <property type="project" value="UniProtKB-KW"/>
</dbReference>
<evidence type="ECO:0000256" key="4">
    <source>
        <dbReference type="ARBA" id="ARBA00022722"/>
    </source>
</evidence>
<comment type="caution">
    <text evidence="9">The sequence shown here is derived from an EMBL/GenBank/DDBJ whole genome shotgun (WGS) entry which is preliminary data.</text>
</comment>
<comment type="similarity">
    <text evidence="3">Belongs to the HARBI1 family.</text>
</comment>
<dbReference type="InterPro" id="IPR045249">
    <property type="entry name" value="HARBI1-like"/>
</dbReference>
<reference evidence="9 10" key="1">
    <citation type="submission" date="2023-11" db="EMBL/GenBank/DDBJ databases">
        <authorList>
            <person name="Hedman E."/>
            <person name="Englund M."/>
            <person name="Stromberg M."/>
            <person name="Nyberg Akerstrom W."/>
            <person name="Nylinder S."/>
            <person name="Jareborg N."/>
            <person name="Kallberg Y."/>
            <person name="Kronander E."/>
        </authorList>
    </citation>
    <scope>NUCLEOTIDE SEQUENCE [LARGE SCALE GENOMIC DNA]</scope>
</reference>
<comment type="cofactor">
    <cofactor evidence="1">
        <name>a divalent metal cation</name>
        <dbReference type="ChEBI" id="CHEBI:60240"/>
    </cofactor>
</comment>
<evidence type="ECO:0000256" key="6">
    <source>
        <dbReference type="ARBA" id="ARBA00022801"/>
    </source>
</evidence>
<evidence type="ECO:0000259" key="8">
    <source>
        <dbReference type="Pfam" id="PF13359"/>
    </source>
</evidence>
<keyword evidence="7" id="KW-0539">Nucleus</keyword>
<evidence type="ECO:0000313" key="10">
    <source>
        <dbReference type="Proteomes" id="UP001314205"/>
    </source>
</evidence>
<dbReference type="GO" id="GO:0004518">
    <property type="term" value="F:nuclease activity"/>
    <property type="evidence" value="ECO:0007669"/>
    <property type="project" value="UniProtKB-KW"/>
</dbReference>